<evidence type="ECO:0000313" key="12">
    <source>
        <dbReference type="Proteomes" id="UP000198885"/>
    </source>
</evidence>
<keyword evidence="2 9" id="KW-1003">Cell membrane</keyword>
<dbReference type="Gene3D" id="3.40.50.11690">
    <property type="entry name" value="Cell division protein FtsQ/DivIB"/>
    <property type="match status" value="1"/>
</dbReference>
<accession>A0A1H9UZZ6</accession>
<keyword evidence="4 9" id="KW-0132">Cell division</keyword>
<evidence type="ECO:0000313" key="11">
    <source>
        <dbReference type="EMBL" id="SES14996.1"/>
    </source>
</evidence>
<evidence type="ECO:0000256" key="7">
    <source>
        <dbReference type="ARBA" id="ARBA00023136"/>
    </source>
</evidence>
<evidence type="ECO:0000256" key="5">
    <source>
        <dbReference type="ARBA" id="ARBA00022692"/>
    </source>
</evidence>
<evidence type="ECO:0000256" key="3">
    <source>
        <dbReference type="ARBA" id="ARBA00022519"/>
    </source>
</evidence>
<proteinExistence type="inferred from homology"/>
<feature type="domain" description="POTRA" evidence="10">
    <location>
        <begin position="74"/>
        <end position="142"/>
    </location>
</feature>
<evidence type="ECO:0000256" key="1">
    <source>
        <dbReference type="ARBA" id="ARBA00004370"/>
    </source>
</evidence>
<evidence type="ECO:0000256" key="6">
    <source>
        <dbReference type="ARBA" id="ARBA00022989"/>
    </source>
</evidence>
<dbReference type="GO" id="GO:0043093">
    <property type="term" value="P:FtsZ-dependent cytokinesis"/>
    <property type="evidence" value="ECO:0007669"/>
    <property type="project" value="UniProtKB-UniRule"/>
</dbReference>
<comment type="function">
    <text evidence="9">Essential cell division protein.</text>
</comment>
<evidence type="ECO:0000256" key="9">
    <source>
        <dbReference type="HAMAP-Rule" id="MF_00911"/>
    </source>
</evidence>
<keyword evidence="7 9" id="KW-0472">Membrane</keyword>
<sequence>MSPVGPRDPAPSRLAYRLQRLMLTPGFRRFLRTGLPCLAVIGTVGILAADQERREAVRLWVDDLKAEIQQRPEFMVKLMAVDGASPVLAETIREVIPVDLPMSSFDLDLPDMQAKVQQLDAVKSAELRVRPGGVLQVSVDERQPVIVWRNAEGLELLDETGHPVMPVRHRQARQDLPLIVGRGADQRVAEARALLDVAAPIDHRIRGLLRVGERRWDVVLDRDQRIALPETEPVQALERVIAMDMAQDLLSRAVTHVDMRNVQRPTVRMADTTATELRRISANQAGATTE</sequence>
<keyword evidence="12" id="KW-1185">Reference proteome</keyword>
<keyword evidence="3 9" id="KW-0997">Cell inner membrane</keyword>
<dbReference type="Proteomes" id="UP000198885">
    <property type="component" value="Unassembled WGS sequence"/>
</dbReference>
<dbReference type="RefSeq" id="WP_235859852.1">
    <property type="nucleotide sequence ID" value="NZ_FOGU01000006.1"/>
</dbReference>
<dbReference type="STRING" id="641238.SAMN04490244_106136"/>
<dbReference type="HAMAP" id="MF_00911">
    <property type="entry name" value="FtsQ_subfam"/>
    <property type="match status" value="1"/>
</dbReference>
<dbReference type="GO" id="GO:0005886">
    <property type="term" value="C:plasma membrane"/>
    <property type="evidence" value="ECO:0007669"/>
    <property type="project" value="UniProtKB-SubCell"/>
</dbReference>
<dbReference type="PANTHER" id="PTHR35851:SF1">
    <property type="entry name" value="CELL DIVISION PROTEIN FTSQ"/>
    <property type="match status" value="1"/>
</dbReference>
<protein>
    <recommendedName>
        <fullName evidence="9">Cell division protein FtsQ</fullName>
    </recommendedName>
</protein>
<organism evidence="11 12">
    <name type="scientific">Tranquillimonas rosea</name>
    <dbReference type="NCBI Taxonomy" id="641238"/>
    <lineage>
        <taxon>Bacteria</taxon>
        <taxon>Pseudomonadati</taxon>
        <taxon>Pseudomonadota</taxon>
        <taxon>Alphaproteobacteria</taxon>
        <taxon>Rhodobacterales</taxon>
        <taxon>Roseobacteraceae</taxon>
        <taxon>Tranquillimonas</taxon>
    </lineage>
</organism>
<dbReference type="GO" id="GO:0032153">
    <property type="term" value="C:cell division site"/>
    <property type="evidence" value="ECO:0007669"/>
    <property type="project" value="UniProtKB-UniRule"/>
</dbReference>
<dbReference type="InterPro" id="IPR045335">
    <property type="entry name" value="FtsQ_C_sf"/>
</dbReference>
<dbReference type="EMBL" id="FOGU01000006">
    <property type="protein sequence ID" value="SES14996.1"/>
    <property type="molecule type" value="Genomic_DNA"/>
</dbReference>
<name>A0A1H9UZZ6_9RHOB</name>
<dbReference type="Pfam" id="PF03799">
    <property type="entry name" value="FtsQ_DivIB_C"/>
    <property type="match status" value="1"/>
</dbReference>
<comment type="similarity">
    <text evidence="9">Belongs to the FtsQ/DivIB family. FtsQ subfamily.</text>
</comment>
<evidence type="ECO:0000256" key="4">
    <source>
        <dbReference type="ARBA" id="ARBA00022618"/>
    </source>
</evidence>
<dbReference type="PROSITE" id="PS51779">
    <property type="entry name" value="POTRA"/>
    <property type="match status" value="1"/>
</dbReference>
<evidence type="ECO:0000259" key="10">
    <source>
        <dbReference type="PROSITE" id="PS51779"/>
    </source>
</evidence>
<keyword evidence="5 9" id="KW-0812">Transmembrane</keyword>
<comment type="subcellular location">
    <subcellularLocation>
        <location evidence="9">Cell inner membrane</location>
        <topology evidence="9">Single-pass type II membrane protein</topology>
    </subcellularLocation>
    <subcellularLocation>
        <location evidence="1">Membrane</location>
    </subcellularLocation>
    <text evidence="9">Localizes to the division septum.</text>
</comment>
<keyword evidence="6 9" id="KW-1133">Transmembrane helix</keyword>
<evidence type="ECO:0000256" key="8">
    <source>
        <dbReference type="ARBA" id="ARBA00023306"/>
    </source>
</evidence>
<reference evidence="11 12" key="1">
    <citation type="submission" date="2016-10" db="EMBL/GenBank/DDBJ databases">
        <authorList>
            <person name="de Groot N.N."/>
        </authorList>
    </citation>
    <scope>NUCLEOTIDE SEQUENCE [LARGE SCALE GENOMIC DNA]</scope>
    <source>
        <strain evidence="11 12">DSM 23042</strain>
    </source>
</reference>
<dbReference type="AlphaFoldDB" id="A0A1H9UZZ6"/>
<dbReference type="InterPro" id="IPR034746">
    <property type="entry name" value="POTRA"/>
</dbReference>
<dbReference type="InterPro" id="IPR005548">
    <property type="entry name" value="Cell_div_FtsQ/DivIB_C"/>
</dbReference>
<keyword evidence="8 9" id="KW-0131">Cell cycle</keyword>
<dbReference type="PANTHER" id="PTHR35851">
    <property type="entry name" value="CELL DIVISION PROTEIN FTSQ"/>
    <property type="match status" value="1"/>
</dbReference>
<dbReference type="InterPro" id="IPR026579">
    <property type="entry name" value="FtsQ"/>
</dbReference>
<evidence type="ECO:0000256" key="2">
    <source>
        <dbReference type="ARBA" id="ARBA00022475"/>
    </source>
</evidence>
<dbReference type="GO" id="GO:0090529">
    <property type="term" value="P:cell septum assembly"/>
    <property type="evidence" value="ECO:0007669"/>
    <property type="project" value="InterPro"/>
</dbReference>
<gene>
    <name evidence="9" type="primary">ftsQ</name>
    <name evidence="11" type="ORF">SAMN04490244_106136</name>
</gene>